<comment type="caution">
    <text evidence="1">The sequence shown here is derived from an EMBL/GenBank/DDBJ whole genome shotgun (WGS) entry which is preliminary data.</text>
</comment>
<protein>
    <submittedName>
        <fullName evidence="1">Uncharacterized protein</fullName>
    </submittedName>
</protein>
<evidence type="ECO:0000313" key="1">
    <source>
        <dbReference type="EMBL" id="CAK5097351.1"/>
    </source>
</evidence>
<name>A0ACB1ASH9_MELEN</name>
<dbReference type="EMBL" id="CAVMJV010000102">
    <property type="protein sequence ID" value="CAK5097351.1"/>
    <property type="molecule type" value="Genomic_DNA"/>
</dbReference>
<reference evidence="1" key="1">
    <citation type="submission" date="2023-11" db="EMBL/GenBank/DDBJ databases">
        <authorList>
            <person name="Poullet M."/>
        </authorList>
    </citation>
    <scope>NUCLEOTIDE SEQUENCE</scope>
    <source>
        <strain evidence="1">E1834</strain>
    </source>
</reference>
<keyword evidence="2" id="KW-1185">Reference proteome</keyword>
<organism evidence="1 2">
    <name type="scientific">Meloidogyne enterolobii</name>
    <name type="common">Root-knot nematode worm</name>
    <name type="synonym">Meloidogyne mayaguensis</name>
    <dbReference type="NCBI Taxonomy" id="390850"/>
    <lineage>
        <taxon>Eukaryota</taxon>
        <taxon>Metazoa</taxon>
        <taxon>Ecdysozoa</taxon>
        <taxon>Nematoda</taxon>
        <taxon>Chromadorea</taxon>
        <taxon>Rhabditida</taxon>
        <taxon>Tylenchina</taxon>
        <taxon>Tylenchomorpha</taxon>
        <taxon>Tylenchoidea</taxon>
        <taxon>Meloidogynidae</taxon>
        <taxon>Meloidogyninae</taxon>
        <taxon>Meloidogyne</taxon>
    </lineage>
</organism>
<proteinExistence type="predicted"/>
<dbReference type="Proteomes" id="UP001497535">
    <property type="component" value="Unassembled WGS sequence"/>
</dbReference>
<evidence type="ECO:0000313" key="2">
    <source>
        <dbReference type="Proteomes" id="UP001497535"/>
    </source>
</evidence>
<sequence length="82" mass="9348">MVQRRVNITNQIETSASPYSSIRVQREGELEDVSTLNVQQQAQPQCNNKSVDAAEELSVQEIDQMIDTLQQLQHEFTQAEDD</sequence>
<accession>A0ACB1ASH9</accession>
<gene>
    <name evidence="1" type="ORF">MENTE1834_LOCUS41362</name>
</gene>